<dbReference type="GO" id="GO:0043041">
    <property type="term" value="P:amino acid activation for nonribosomal peptide biosynthetic process"/>
    <property type="evidence" value="ECO:0007669"/>
    <property type="project" value="TreeGrafter"/>
</dbReference>
<dbReference type="PANTHER" id="PTHR45527:SF1">
    <property type="entry name" value="FATTY ACID SYNTHASE"/>
    <property type="match status" value="1"/>
</dbReference>
<dbReference type="InterPro" id="IPR010071">
    <property type="entry name" value="AA_adenyl_dom"/>
</dbReference>
<dbReference type="CDD" id="cd12117">
    <property type="entry name" value="A_NRPS_Srf_like"/>
    <property type="match status" value="1"/>
</dbReference>
<evidence type="ECO:0000259" key="2">
    <source>
        <dbReference type="Pfam" id="PF00501"/>
    </source>
</evidence>
<dbReference type="InterPro" id="IPR020845">
    <property type="entry name" value="AMP-binding_CS"/>
</dbReference>
<feature type="domain" description="AMP-binding enzyme C-terminal" evidence="3">
    <location>
        <begin position="453"/>
        <end position="525"/>
    </location>
</feature>
<dbReference type="Gene3D" id="2.30.38.10">
    <property type="entry name" value="Luciferase, Domain 3"/>
    <property type="match status" value="1"/>
</dbReference>
<dbReference type="EMBL" id="HQ257512">
    <property type="protein sequence ID" value="ADZ45339.1"/>
    <property type="molecule type" value="Genomic_DNA"/>
</dbReference>
<evidence type="ECO:0000259" key="3">
    <source>
        <dbReference type="Pfam" id="PF13193"/>
    </source>
</evidence>
<reference evidence="4" key="1">
    <citation type="journal article" date="2011" name="Mol. Biosyst.">
        <title>Identification of the gene cluster involved in muraymycin biosynthesis from Streptomyces sp. NRRL 30471.</title>
        <authorList>
            <person name="Cheng L."/>
            <person name="Chen W."/>
            <person name="Zhai L."/>
            <person name="Xu D."/>
            <person name="Huang T."/>
            <person name="Lin S."/>
            <person name="Zhou X."/>
            <person name="Deng Z."/>
        </authorList>
    </citation>
    <scope>NUCLEOTIDE SEQUENCE</scope>
    <source>
        <strain evidence="4">NRRL 30471</strain>
    </source>
</reference>
<dbReference type="Gene3D" id="3.40.50.980">
    <property type="match status" value="2"/>
</dbReference>
<accession>F2WUD9</accession>
<organism evidence="4">
    <name type="scientific">Streptomyces sp. NRRL 30471</name>
    <dbReference type="NCBI Taxonomy" id="996287"/>
    <lineage>
        <taxon>Bacteria</taxon>
        <taxon>Bacillati</taxon>
        <taxon>Actinomycetota</taxon>
        <taxon>Actinomycetes</taxon>
        <taxon>Kitasatosporales</taxon>
        <taxon>Streptomycetaceae</taxon>
        <taxon>Streptomyces</taxon>
    </lineage>
</organism>
<evidence type="ECO:0000313" key="4">
    <source>
        <dbReference type="EMBL" id="ADZ45339.1"/>
    </source>
</evidence>
<feature type="region of interest" description="Disordered" evidence="1">
    <location>
        <begin position="1"/>
        <end position="31"/>
    </location>
</feature>
<dbReference type="PROSITE" id="PS00455">
    <property type="entry name" value="AMP_BINDING"/>
    <property type="match status" value="1"/>
</dbReference>
<proteinExistence type="predicted"/>
<name>F2WUD9_9ACTN</name>
<dbReference type="GO" id="GO:0031177">
    <property type="term" value="F:phosphopantetheine binding"/>
    <property type="evidence" value="ECO:0007669"/>
    <property type="project" value="TreeGrafter"/>
</dbReference>
<dbReference type="InterPro" id="IPR045851">
    <property type="entry name" value="AMP-bd_C_sf"/>
</dbReference>
<feature type="compositionally biased region" description="Basic and acidic residues" evidence="1">
    <location>
        <begin position="1"/>
        <end position="15"/>
    </location>
</feature>
<dbReference type="SUPFAM" id="SSF56801">
    <property type="entry name" value="Acetyl-CoA synthetase-like"/>
    <property type="match status" value="1"/>
</dbReference>
<dbReference type="InterPro" id="IPR000873">
    <property type="entry name" value="AMP-dep_synth/lig_dom"/>
</dbReference>
<dbReference type="Gene3D" id="3.30.300.30">
    <property type="match status" value="1"/>
</dbReference>
<dbReference type="GO" id="GO:0044550">
    <property type="term" value="P:secondary metabolite biosynthetic process"/>
    <property type="evidence" value="ECO:0007669"/>
    <property type="project" value="TreeGrafter"/>
</dbReference>
<evidence type="ECO:0000256" key="1">
    <source>
        <dbReference type="SAM" id="MobiDB-lite"/>
    </source>
</evidence>
<gene>
    <name evidence="4" type="primary">mur27</name>
</gene>
<protein>
    <submittedName>
        <fullName evidence="4">Non-ribosomal peptide synthetase</fullName>
    </submittedName>
</protein>
<dbReference type="AlphaFoldDB" id="F2WUD9"/>
<dbReference type="PANTHER" id="PTHR45527">
    <property type="entry name" value="NONRIBOSOMAL PEPTIDE SYNTHETASE"/>
    <property type="match status" value="1"/>
</dbReference>
<dbReference type="NCBIfam" id="TIGR01733">
    <property type="entry name" value="AA-adenyl-dom"/>
    <property type="match status" value="1"/>
</dbReference>
<dbReference type="Pfam" id="PF13193">
    <property type="entry name" value="AMP-binding_C"/>
    <property type="match status" value="1"/>
</dbReference>
<dbReference type="GO" id="GO:0005737">
    <property type="term" value="C:cytoplasm"/>
    <property type="evidence" value="ECO:0007669"/>
    <property type="project" value="TreeGrafter"/>
</dbReference>
<dbReference type="InterPro" id="IPR025110">
    <property type="entry name" value="AMP-bd_C"/>
</dbReference>
<feature type="domain" description="AMP-dependent synthetase/ligase" evidence="2">
    <location>
        <begin position="51"/>
        <end position="395"/>
    </location>
</feature>
<sequence length="540" mass="57383">MRQTIREPRGREGEPMRFGQQDGASPTAHLEQGEVRKYPRELTLPQIVAGWAERTPGAPALRFGRHSVTYRHLAVRARRIGELLKDAHGVGPGGVVAVLDGPSMPSVIAFLGVLYAGAAYLPLDEANPLERNRQMAQDAGVDCVIVADRHRSDWPSAVSLEELDERACAPVPVDEPTHPPVGSTPLDAAYVMYTSGSTGRPKGIAVPHRAISRLVINTDYVRISPHDAIAQASNTSFDAATFEIWGALLNGATAVGVDKEVLLMPDELPGTLAAERITTLFLTPALFHLHVAHVPDAYRGLRQLLLGGDAPDPGAAREVLAAGAPGRLLNMYGPTEATTFSTGLRVTEAAAAGDALSIGRPVANSVVRILDGGRRTGVGEPGELHIGGDGLALGYRGRPQLSAQHFIRDPFQPEGSLYRSGDLASWNENGSIQFHGRADEQIKLRGFRVELGEIEAALRAHPDVTDAAVAPLGEGMSRKLIGYLATRNAAAAQEVAEKIAAFLPPYMLPSEIVTVSSLPLNPNGKVDRALLSNLHPAGGA</sequence>
<dbReference type="Pfam" id="PF00501">
    <property type="entry name" value="AMP-binding"/>
    <property type="match status" value="1"/>
</dbReference>